<keyword evidence="2" id="KW-1185">Reference proteome</keyword>
<dbReference type="Proteomes" id="UP000593561">
    <property type="component" value="Unassembled WGS sequence"/>
</dbReference>
<dbReference type="AlphaFoldDB" id="A0A7J8SCC1"/>
<dbReference type="EMBL" id="JABFAC010000009">
    <property type="protein sequence ID" value="MBA0623748.1"/>
    <property type="molecule type" value="Genomic_DNA"/>
</dbReference>
<organism evidence="1 2">
    <name type="scientific">Gossypium davidsonii</name>
    <name type="common">Davidson's cotton</name>
    <name type="synonym">Gossypium klotzschianum subsp. davidsonii</name>
    <dbReference type="NCBI Taxonomy" id="34287"/>
    <lineage>
        <taxon>Eukaryota</taxon>
        <taxon>Viridiplantae</taxon>
        <taxon>Streptophyta</taxon>
        <taxon>Embryophyta</taxon>
        <taxon>Tracheophyta</taxon>
        <taxon>Spermatophyta</taxon>
        <taxon>Magnoliopsida</taxon>
        <taxon>eudicotyledons</taxon>
        <taxon>Gunneridae</taxon>
        <taxon>Pentapetalae</taxon>
        <taxon>rosids</taxon>
        <taxon>malvids</taxon>
        <taxon>Malvales</taxon>
        <taxon>Malvaceae</taxon>
        <taxon>Malvoideae</taxon>
        <taxon>Gossypium</taxon>
    </lineage>
</organism>
<accession>A0A7J8SCC1</accession>
<evidence type="ECO:0000313" key="1">
    <source>
        <dbReference type="EMBL" id="MBA0623748.1"/>
    </source>
</evidence>
<sequence length="133" mass="14213">MSNSGNIEEESRGSTDGCITKKVRFKDKGIDTTDMSIDLEPTLIVSWKDMLLGNSGEFGNASGDDGEESLPSIYFSCGRYGHVKGLCSFSNGDKDGSGEKQGLKVTDSVIDFSVEDSANTVLGWLLKDVLAGM</sequence>
<reference evidence="1 2" key="1">
    <citation type="journal article" date="2019" name="Genome Biol. Evol.">
        <title>Insights into the evolution of the New World diploid cottons (Gossypium, subgenus Houzingenia) based on genome sequencing.</title>
        <authorList>
            <person name="Grover C.E."/>
            <person name="Arick M.A. 2nd"/>
            <person name="Thrash A."/>
            <person name="Conover J.L."/>
            <person name="Sanders W.S."/>
            <person name="Peterson D.G."/>
            <person name="Frelichowski J.E."/>
            <person name="Scheffler J.A."/>
            <person name="Scheffler B.E."/>
            <person name="Wendel J.F."/>
        </authorList>
    </citation>
    <scope>NUCLEOTIDE SEQUENCE [LARGE SCALE GENOMIC DNA]</scope>
    <source>
        <strain evidence="1">27</strain>
        <tissue evidence="1">Leaf</tissue>
    </source>
</reference>
<proteinExistence type="predicted"/>
<name>A0A7J8SCC1_GOSDV</name>
<evidence type="ECO:0000313" key="2">
    <source>
        <dbReference type="Proteomes" id="UP000593561"/>
    </source>
</evidence>
<protein>
    <submittedName>
        <fullName evidence="1">Uncharacterized protein</fullName>
    </submittedName>
</protein>
<comment type="caution">
    <text evidence="1">The sequence shown here is derived from an EMBL/GenBank/DDBJ whole genome shotgun (WGS) entry which is preliminary data.</text>
</comment>
<gene>
    <name evidence="1" type="ORF">Godav_009190</name>
</gene>